<name>A0A8H3ZAJ9_VENIN</name>
<evidence type="ECO:0000259" key="1">
    <source>
        <dbReference type="Pfam" id="PF01965"/>
    </source>
</evidence>
<dbReference type="EMBL" id="WNWR01000082">
    <property type="protein sequence ID" value="KAE9991794.1"/>
    <property type="molecule type" value="Genomic_DNA"/>
</dbReference>
<dbReference type="SUPFAM" id="SSF52317">
    <property type="entry name" value="Class I glutamine amidotransferase-like"/>
    <property type="match status" value="1"/>
</dbReference>
<evidence type="ECO:0000313" key="3">
    <source>
        <dbReference type="Proteomes" id="UP000490939"/>
    </source>
</evidence>
<dbReference type="InterPro" id="IPR029062">
    <property type="entry name" value="Class_I_gatase-like"/>
</dbReference>
<keyword evidence="3" id="KW-1185">Reference proteome</keyword>
<dbReference type="PANTHER" id="PTHR43130:SF15">
    <property type="entry name" value="THIJ_PFPI FAMILY PROTEIN (AFU_ORTHOLOGUE AFUA_5G14240)"/>
    <property type="match status" value="1"/>
</dbReference>
<dbReference type="AlphaFoldDB" id="A0A8H3ZAJ9"/>
<gene>
    <name evidence="2" type="ORF">EG327_010990</name>
</gene>
<accession>A0A8H3ZAJ9</accession>
<reference evidence="2 3" key="1">
    <citation type="submission" date="2019-07" db="EMBL/GenBank/DDBJ databases">
        <title>Venturia inaequalis Genome Resource.</title>
        <authorList>
            <person name="Lichtner F.J."/>
        </authorList>
    </citation>
    <scope>NUCLEOTIDE SEQUENCE [LARGE SCALE GENOMIC DNA]</scope>
    <source>
        <strain evidence="2 3">DMI_063113</strain>
    </source>
</reference>
<organism evidence="2 3">
    <name type="scientific">Venturia inaequalis</name>
    <name type="common">Apple scab fungus</name>
    <dbReference type="NCBI Taxonomy" id="5025"/>
    <lineage>
        <taxon>Eukaryota</taxon>
        <taxon>Fungi</taxon>
        <taxon>Dikarya</taxon>
        <taxon>Ascomycota</taxon>
        <taxon>Pezizomycotina</taxon>
        <taxon>Dothideomycetes</taxon>
        <taxon>Pleosporomycetidae</taxon>
        <taxon>Venturiales</taxon>
        <taxon>Venturiaceae</taxon>
        <taxon>Venturia</taxon>
    </lineage>
</organism>
<dbReference type="InterPro" id="IPR002818">
    <property type="entry name" value="DJ-1/PfpI"/>
</dbReference>
<dbReference type="InterPro" id="IPR052158">
    <property type="entry name" value="INH-QAR"/>
</dbReference>
<sequence>MRIKSHRLTSIATTDVFGPLSTLNVLSRNHKIELSIIAESLDPVSTNPDPNPFVSSSFGQEIVPTHTLTNAPAVEVLLIPGGKSHETGHIDYQQRLSIQQKKKTSYIDALPTGFGTRNAKNMAPVETYIQSVFPNLKYVITICTGSAILAQTGLLDNRRATTNKSTWASVVSLRKEVEWVAKARWVVDDTPGVTPVWSSSGVSAGIDVTFAFIKMVYGEDVAESVANLMEYDRHSDDKWDPFAEVWAVEDK</sequence>
<protein>
    <recommendedName>
        <fullName evidence="1">DJ-1/PfpI domain-containing protein</fullName>
    </recommendedName>
</protein>
<dbReference type="Gene3D" id="3.40.50.880">
    <property type="match status" value="1"/>
</dbReference>
<dbReference type="PANTHER" id="PTHR43130">
    <property type="entry name" value="ARAC-FAMILY TRANSCRIPTIONAL REGULATOR"/>
    <property type="match status" value="1"/>
</dbReference>
<proteinExistence type="predicted"/>
<comment type="caution">
    <text evidence="2">The sequence shown here is derived from an EMBL/GenBank/DDBJ whole genome shotgun (WGS) entry which is preliminary data.</text>
</comment>
<evidence type="ECO:0000313" key="2">
    <source>
        <dbReference type="EMBL" id="KAE9991794.1"/>
    </source>
</evidence>
<feature type="domain" description="DJ-1/PfpI" evidence="1">
    <location>
        <begin position="111"/>
        <end position="214"/>
    </location>
</feature>
<dbReference type="CDD" id="cd03139">
    <property type="entry name" value="GATase1_PfpI_2"/>
    <property type="match status" value="1"/>
</dbReference>
<dbReference type="Proteomes" id="UP000490939">
    <property type="component" value="Unassembled WGS sequence"/>
</dbReference>
<dbReference type="Pfam" id="PF01965">
    <property type="entry name" value="DJ-1_PfpI"/>
    <property type="match status" value="1"/>
</dbReference>